<dbReference type="EMBL" id="BPLQ01010754">
    <property type="protein sequence ID" value="GIY53334.1"/>
    <property type="molecule type" value="Genomic_DNA"/>
</dbReference>
<keyword evidence="1" id="KW-0812">Transmembrane</keyword>
<evidence type="ECO:0000313" key="4">
    <source>
        <dbReference type="Proteomes" id="UP001054837"/>
    </source>
</evidence>
<evidence type="ECO:0000256" key="1">
    <source>
        <dbReference type="SAM" id="Phobius"/>
    </source>
</evidence>
<gene>
    <name evidence="3" type="ORF">CDAR_39551</name>
</gene>
<dbReference type="Proteomes" id="UP001054837">
    <property type="component" value="Unassembled WGS sequence"/>
</dbReference>
<evidence type="ECO:0000256" key="2">
    <source>
        <dbReference type="SAM" id="SignalP"/>
    </source>
</evidence>
<dbReference type="AlphaFoldDB" id="A0AAV4U6C1"/>
<accession>A0AAV4U6C1</accession>
<keyword evidence="4" id="KW-1185">Reference proteome</keyword>
<sequence length="107" mass="11992">MHILFSIRLFPLLSEAGETPRPEHYSRTVFCSAILLVLKLKVITDLIDPVVECRPDFNFASGLFSNKSLGNVHSFRWASLSGGATFIIFAILFLFRFASAGMNCDYN</sequence>
<proteinExistence type="predicted"/>
<keyword evidence="1" id="KW-1133">Transmembrane helix</keyword>
<name>A0AAV4U6C1_9ARAC</name>
<keyword evidence="1" id="KW-0472">Membrane</keyword>
<keyword evidence="2" id="KW-0732">Signal</keyword>
<feature type="chain" id="PRO_5043573748" evidence="2">
    <location>
        <begin position="17"/>
        <end position="107"/>
    </location>
</feature>
<feature type="transmembrane region" description="Helical" evidence="1">
    <location>
        <begin position="75"/>
        <end position="95"/>
    </location>
</feature>
<protein>
    <submittedName>
        <fullName evidence="3">Uncharacterized protein</fullName>
    </submittedName>
</protein>
<comment type="caution">
    <text evidence="3">The sequence shown here is derived from an EMBL/GenBank/DDBJ whole genome shotgun (WGS) entry which is preliminary data.</text>
</comment>
<feature type="signal peptide" evidence="2">
    <location>
        <begin position="1"/>
        <end position="16"/>
    </location>
</feature>
<reference evidence="3 4" key="1">
    <citation type="submission" date="2021-06" db="EMBL/GenBank/DDBJ databases">
        <title>Caerostris darwini draft genome.</title>
        <authorList>
            <person name="Kono N."/>
            <person name="Arakawa K."/>
        </authorList>
    </citation>
    <scope>NUCLEOTIDE SEQUENCE [LARGE SCALE GENOMIC DNA]</scope>
</reference>
<organism evidence="3 4">
    <name type="scientific">Caerostris darwini</name>
    <dbReference type="NCBI Taxonomy" id="1538125"/>
    <lineage>
        <taxon>Eukaryota</taxon>
        <taxon>Metazoa</taxon>
        <taxon>Ecdysozoa</taxon>
        <taxon>Arthropoda</taxon>
        <taxon>Chelicerata</taxon>
        <taxon>Arachnida</taxon>
        <taxon>Araneae</taxon>
        <taxon>Araneomorphae</taxon>
        <taxon>Entelegynae</taxon>
        <taxon>Araneoidea</taxon>
        <taxon>Araneidae</taxon>
        <taxon>Caerostris</taxon>
    </lineage>
</organism>
<evidence type="ECO:0000313" key="3">
    <source>
        <dbReference type="EMBL" id="GIY53334.1"/>
    </source>
</evidence>